<keyword evidence="4 11" id="KW-0235">DNA replication</keyword>
<evidence type="ECO:0000256" key="12">
    <source>
        <dbReference type="SAM" id="MobiDB-lite"/>
    </source>
</evidence>
<feature type="domain" description="AAA+ ATPase" evidence="13">
    <location>
        <begin position="95"/>
        <end position="242"/>
    </location>
</feature>
<keyword evidence="9 11" id="KW-0239">DNA-directed DNA polymerase</keyword>
<keyword evidence="6 11" id="KW-0547">Nucleotide-binding</keyword>
<evidence type="ECO:0000256" key="3">
    <source>
        <dbReference type="ARBA" id="ARBA00022695"/>
    </source>
</evidence>
<dbReference type="NCBIfam" id="NF006585">
    <property type="entry name" value="PRK09111.1"/>
    <property type="match status" value="1"/>
</dbReference>
<reference evidence="14 15" key="1">
    <citation type="submission" date="2021-03" db="EMBL/GenBank/DDBJ databases">
        <title>The complete genome sequence of Acetobacter sacchari TBRC 11175.</title>
        <authorList>
            <person name="Charoenyingcharoen P."/>
            <person name="Yukphan P."/>
        </authorList>
    </citation>
    <scope>NUCLEOTIDE SEQUENCE [LARGE SCALE GENOMIC DNA]</scope>
    <source>
        <strain evidence="14 15">TBRC 11175</strain>
    </source>
</reference>
<dbReference type="Gene3D" id="1.10.8.60">
    <property type="match status" value="1"/>
</dbReference>
<dbReference type="GO" id="GO:0003887">
    <property type="term" value="F:DNA-directed DNA polymerase activity"/>
    <property type="evidence" value="ECO:0007669"/>
    <property type="project" value="UniProtKB-EC"/>
</dbReference>
<dbReference type="InterPro" id="IPR050238">
    <property type="entry name" value="DNA_Rep/Repair_Clamp_Loader"/>
</dbReference>
<dbReference type="EMBL" id="JAFVMF010000019">
    <property type="protein sequence ID" value="MBO1361238.1"/>
    <property type="molecule type" value="Genomic_DNA"/>
</dbReference>
<sequence>MSDTENEDDGLPLPMEGGAGLFGEPTPATPAIAVEPPAAASVVGASQRTASAEAPRSGVSYRVLARKYRPTTFDDLIGQEAMVRTLRNAFAVGRVAHAFMFNGVRGVGKTTTARIVARALNCVGPDGNGGPTADPCGVCPNCIAILGDRHPDVLEMDAASRTGVDDVREIIEATRFRPIQGRMKVFIIDEVHMLSRNAFNALLKTLEEPPSQVTFIFATTELRKVPVTVLSRCQRFDLRRVSHAALSEFFGTVATREGVRVEPEALALIARAADGSVRDGLSLLDQAIAQGAIYDGGADTPIPASLVSDMLGLADRGLVFDLFEAVMKGRIEAVLALADAAYSRGGDLGALLGDLAELTHMVTRLKTAPALRDSGELPEAERVRGAAFADSLSMGDLSRAWQILLKGLGEVETASLRREAAEMVLVRLCYAASAPLPGDLLKRLEAADGPAGQGAQPGGSSSGGGGSSGGAQAFGSVIAVGQQFDPASAPTALASSGAVERSVVRLVTSEGMLQPAEAVSAAAEPEVVERSAPRTWRELVAYVRDDATEAVLHGHLLHSAHLVNFAPPLVEFRVDHRGPRDLTQQVQKFLRSRLGSHWMVRRSEAEGEPTLEEQSARIIQFQRKDAKAHPLVRAILDAFPDAELGELKDSSLDEYYGLPPEDDIPDAGLLGGDQLEYPWEAGYSGDAADNWIDAVADAGLDMTLGEADDR</sequence>
<gene>
    <name evidence="11" type="primary">dnaX</name>
    <name evidence="14" type="ORF">J2D73_15735</name>
</gene>
<keyword evidence="3 11" id="KW-0548">Nucleotidyltransferase</keyword>
<dbReference type="NCBIfam" id="TIGR02397">
    <property type="entry name" value="dnaX_nterm"/>
    <property type="match status" value="1"/>
</dbReference>
<evidence type="ECO:0000256" key="5">
    <source>
        <dbReference type="ARBA" id="ARBA00022723"/>
    </source>
</evidence>
<dbReference type="Pfam" id="PF12362">
    <property type="entry name" value="DUF3646"/>
    <property type="match status" value="1"/>
</dbReference>
<evidence type="ECO:0000256" key="9">
    <source>
        <dbReference type="ARBA" id="ARBA00022932"/>
    </source>
</evidence>
<evidence type="ECO:0000256" key="6">
    <source>
        <dbReference type="ARBA" id="ARBA00022741"/>
    </source>
</evidence>
<keyword evidence="2 11" id="KW-0808">Transferase</keyword>
<evidence type="ECO:0000313" key="15">
    <source>
        <dbReference type="Proteomes" id="UP000664771"/>
    </source>
</evidence>
<dbReference type="InterPro" id="IPR022754">
    <property type="entry name" value="DNA_pol_III_gamma-3"/>
</dbReference>
<dbReference type="SUPFAM" id="SSF48019">
    <property type="entry name" value="post-AAA+ oligomerization domain-like"/>
    <property type="match status" value="1"/>
</dbReference>
<dbReference type="RefSeq" id="WP_207882778.1">
    <property type="nucleotide sequence ID" value="NZ_JAFVMF010000019.1"/>
</dbReference>
<evidence type="ECO:0000256" key="2">
    <source>
        <dbReference type="ARBA" id="ARBA00022679"/>
    </source>
</evidence>
<dbReference type="InterPro" id="IPR045085">
    <property type="entry name" value="HLD_clamp_pol_III_gamma_tau"/>
</dbReference>
<evidence type="ECO:0000256" key="10">
    <source>
        <dbReference type="ARBA" id="ARBA00049244"/>
    </source>
</evidence>
<dbReference type="Pfam" id="PF13177">
    <property type="entry name" value="DNA_pol3_delta2"/>
    <property type="match status" value="1"/>
</dbReference>
<comment type="function">
    <text evidence="11">DNA polymerase III is a complex, multichain enzyme responsible for most of the replicative synthesis in bacteria. This DNA polymerase also exhibits 3' to 5' exonuclease activity.</text>
</comment>
<dbReference type="Gene3D" id="3.40.50.300">
    <property type="entry name" value="P-loop containing nucleotide triphosphate hydrolases"/>
    <property type="match status" value="1"/>
</dbReference>
<dbReference type="CDD" id="cd00009">
    <property type="entry name" value="AAA"/>
    <property type="match status" value="1"/>
</dbReference>
<organism evidence="14 15">
    <name type="scientific">Acetobacter sacchari</name>
    <dbReference type="NCBI Taxonomy" id="2661687"/>
    <lineage>
        <taxon>Bacteria</taxon>
        <taxon>Pseudomonadati</taxon>
        <taxon>Pseudomonadota</taxon>
        <taxon>Alphaproteobacteria</taxon>
        <taxon>Acetobacterales</taxon>
        <taxon>Acetobacteraceae</taxon>
        <taxon>Acetobacter</taxon>
    </lineage>
</organism>
<dbReference type="Pfam" id="PF22608">
    <property type="entry name" value="DNAX_ATPase_lid"/>
    <property type="match status" value="1"/>
</dbReference>
<evidence type="ECO:0000256" key="7">
    <source>
        <dbReference type="ARBA" id="ARBA00022833"/>
    </source>
</evidence>
<dbReference type="InterPro" id="IPR022107">
    <property type="entry name" value="DNA_pol_III_gamma/tau_C"/>
</dbReference>
<comment type="subunit">
    <text evidence="11">DNA polymerase III contains a core (composed of alpha, epsilon and theta chains) that associates with a tau subunit. This core dimerizes to form the POLIII' complex. PolIII' associates with the gamma complex (composed of gamma, delta, delta', psi and chi chains) and with the beta chain to form the complete DNA polymerase III complex.</text>
</comment>
<dbReference type="Proteomes" id="UP000664771">
    <property type="component" value="Unassembled WGS sequence"/>
</dbReference>
<keyword evidence="7" id="KW-0862">Zinc</keyword>
<comment type="catalytic activity">
    <reaction evidence="10 11">
        <text>DNA(n) + a 2'-deoxyribonucleoside 5'-triphosphate = DNA(n+1) + diphosphate</text>
        <dbReference type="Rhea" id="RHEA:22508"/>
        <dbReference type="Rhea" id="RHEA-COMP:17339"/>
        <dbReference type="Rhea" id="RHEA-COMP:17340"/>
        <dbReference type="ChEBI" id="CHEBI:33019"/>
        <dbReference type="ChEBI" id="CHEBI:61560"/>
        <dbReference type="ChEBI" id="CHEBI:173112"/>
        <dbReference type="EC" id="2.7.7.7"/>
    </reaction>
</comment>
<accession>A0ABS3LZB2</accession>
<dbReference type="PANTHER" id="PTHR11669">
    <property type="entry name" value="REPLICATION FACTOR C / DNA POLYMERASE III GAMMA-TAU SUBUNIT"/>
    <property type="match status" value="1"/>
</dbReference>
<dbReference type="InterPro" id="IPR027417">
    <property type="entry name" value="P-loop_NTPase"/>
</dbReference>
<evidence type="ECO:0000313" key="14">
    <source>
        <dbReference type="EMBL" id="MBO1361238.1"/>
    </source>
</evidence>
<evidence type="ECO:0000256" key="1">
    <source>
        <dbReference type="ARBA" id="ARBA00006360"/>
    </source>
</evidence>
<evidence type="ECO:0000259" key="13">
    <source>
        <dbReference type="SMART" id="SM00382"/>
    </source>
</evidence>
<dbReference type="Pfam" id="PF12169">
    <property type="entry name" value="DNA_pol3_gamma3"/>
    <property type="match status" value="1"/>
</dbReference>
<evidence type="ECO:0000256" key="11">
    <source>
        <dbReference type="RuleBase" id="RU364063"/>
    </source>
</evidence>
<evidence type="ECO:0000256" key="8">
    <source>
        <dbReference type="ARBA" id="ARBA00022840"/>
    </source>
</evidence>
<proteinExistence type="inferred from homology"/>
<dbReference type="CDD" id="cd18137">
    <property type="entry name" value="HLD_clamp_pol_III_gamma_tau"/>
    <property type="match status" value="1"/>
</dbReference>
<name>A0ABS3LZB2_9PROT</name>
<evidence type="ECO:0000256" key="4">
    <source>
        <dbReference type="ARBA" id="ARBA00022705"/>
    </source>
</evidence>
<dbReference type="InterPro" id="IPR003593">
    <property type="entry name" value="AAA+_ATPase"/>
</dbReference>
<dbReference type="InterPro" id="IPR008921">
    <property type="entry name" value="DNA_pol3_clamp-load_cplx_C"/>
</dbReference>
<dbReference type="SUPFAM" id="SSF52540">
    <property type="entry name" value="P-loop containing nucleoside triphosphate hydrolases"/>
    <property type="match status" value="1"/>
</dbReference>
<dbReference type="SMART" id="SM00382">
    <property type="entry name" value="AAA"/>
    <property type="match status" value="1"/>
</dbReference>
<feature type="compositionally biased region" description="Gly residues" evidence="12">
    <location>
        <begin position="451"/>
        <end position="468"/>
    </location>
</feature>
<dbReference type="Gene3D" id="1.20.272.10">
    <property type="match status" value="1"/>
</dbReference>
<keyword evidence="8 11" id="KW-0067">ATP-binding</keyword>
<dbReference type="PANTHER" id="PTHR11669:SF0">
    <property type="entry name" value="PROTEIN STICHEL-LIKE 2"/>
    <property type="match status" value="1"/>
</dbReference>
<keyword evidence="15" id="KW-1185">Reference proteome</keyword>
<comment type="similarity">
    <text evidence="1 11">Belongs to the DnaX/STICHEL family.</text>
</comment>
<dbReference type="InterPro" id="IPR012763">
    <property type="entry name" value="DNA_pol_III_sug/sutau_N"/>
</dbReference>
<comment type="caution">
    <text evidence="14">The sequence shown here is derived from an EMBL/GenBank/DDBJ whole genome shotgun (WGS) entry which is preliminary data.</text>
</comment>
<protein>
    <recommendedName>
        <fullName evidence="11">DNA polymerase III subunit gamma/tau</fullName>
        <ecNumber evidence="11">2.7.7.7</ecNumber>
    </recommendedName>
</protein>
<dbReference type="EC" id="2.7.7.7" evidence="11"/>
<keyword evidence="5" id="KW-0479">Metal-binding</keyword>
<feature type="region of interest" description="Disordered" evidence="12">
    <location>
        <begin position="448"/>
        <end position="468"/>
    </location>
</feature>